<accession>A0AAW0EJ30</accession>
<sequence>SQVFPCLFPHNLRVRGGRLHSILRVLAWLLLHPHCEPYPNYHQHFLSCLGCSHPGTAREYSLCGRLVTMIFVWIVHSQASNTIAIGLRK</sequence>
<keyword evidence="1" id="KW-0732">Signal</keyword>
<feature type="signal peptide" evidence="1">
    <location>
        <begin position="1"/>
        <end position="37"/>
    </location>
</feature>
<organism evidence="2 3">
    <name type="scientific">Favolaschia claudopus</name>
    <dbReference type="NCBI Taxonomy" id="2862362"/>
    <lineage>
        <taxon>Eukaryota</taxon>
        <taxon>Fungi</taxon>
        <taxon>Dikarya</taxon>
        <taxon>Basidiomycota</taxon>
        <taxon>Agaricomycotina</taxon>
        <taxon>Agaricomycetes</taxon>
        <taxon>Agaricomycetidae</taxon>
        <taxon>Agaricales</taxon>
        <taxon>Marasmiineae</taxon>
        <taxon>Mycenaceae</taxon>
        <taxon>Favolaschia</taxon>
    </lineage>
</organism>
<comment type="caution">
    <text evidence="2">The sequence shown here is derived from an EMBL/GenBank/DDBJ whole genome shotgun (WGS) entry which is preliminary data.</text>
</comment>
<evidence type="ECO:0000256" key="1">
    <source>
        <dbReference type="SAM" id="SignalP"/>
    </source>
</evidence>
<dbReference type="EMBL" id="JAWWNJ010000001">
    <property type="protein sequence ID" value="KAK7064810.1"/>
    <property type="molecule type" value="Genomic_DNA"/>
</dbReference>
<gene>
    <name evidence="2" type="ORF">R3P38DRAFT_2826514</name>
</gene>
<feature type="non-terminal residue" evidence="2">
    <location>
        <position position="1"/>
    </location>
</feature>
<feature type="chain" id="PRO_5043485904" evidence="1">
    <location>
        <begin position="38"/>
        <end position="89"/>
    </location>
</feature>
<name>A0AAW0EJ30_9AGAR</name>
<keyword evidence="3" id="KW-1185">Reference proteome</keyword>
<evidence type="ECO:0000313" key="3">
    <source>
        <dbReference type="Proteomes" id="UP001362999"/>
    </source>
</evidence>
<protein>
    <submittedName>
        <fullName evidence="2">Uncharacterized protein</fullName>
    </submittedName>
</protein>
<proteinExistence type="predicted"/>
<evidence type="ECO:0000313" key="2">
    <source>
        <dbReference type="EMBL" id="KAK7064810.1"/>
    </source>
</evidence>
<reference evidence="2 3" key="1">
    <citation type="journal article" date="2024" name="J Genomics">
        <title>Draft genome sequencing and assembly of Favolaschia claudopus CIRM-BRFM 2984 isolated from oak limbs.</title>
        <authorList>
            <person name="Navarro D."/>
            <person name="Drula E."/>
            <person name="Chaduli D."/>
            <person name="Cazenave R."/>
            <person name="Ahrendt S."/>
            <person name="Wang J."/>
            <person name="Lipzen A."/>
            <person name="Daum C."/>
            <person name="Barry K."/>
            <person name="Grigoriev I.V."/>
            <person name="Favel A."/>
            <person name="Rosso M.N."/>
            <person name="Martin F."/>
        </authorList>
    </citation>
    <scope>NUCLEOTIDE SEQUENCE [LARGE SCALE GENOMIC DNA]</scope>
    <source>
        <strain evidence="2 3">CIRM-BRFM 2984</strain>
    </source>
</reference>
<dbReference type="AlphaFoldDB" id="A0AAW0EJ30"/>
<dbReference type="Proteomes" id="UP001362999">
    <property type="component" value="Unassembled WGS sequence"/>
</dbReference>